<dbReference type="InterPro" id="IPR015943">
    <property type="entry name" value="WD40/YVTN_repeat-like_dom_sf"/>
</dbReference>
<keyword evidence="12" id="KW-0902">Two-component regulatory system</keyword>
<dbReference type="PANTHER" id="PTHR45339">
    <property type="entry name" value="HYBRID SIGNAL TRANSDUCTION HISTIDINE KINASE J"/>
    <property type="match status" value="1"/>
</dbReference>
<dbReference type="FunFam" id="2.60.40.10:FF:000791">
    <property type="entry name" value="Two-component system sensor histidine kinase/response regulator"/>
    <property type="match status" value="1"/>
</dbReference>
<dbReference type="GO" id="GO:0005524">
    <property type="term" value="F:ATP binding"/>
    <property type="evidence" value="ECO:0007669"/>
    <property type="project" value="UniProtKB-KW"/>
</dbReference>
<dbReference type="GO" id="GO:0005886">
    <property type="term" value="C:plasma membrane"/>
    <property type="evidence" value="ECO:0007669"/>
    <property type="project" value="UniProtKB-SubCell"/>
</dbReference>
<evidence type="ECO:0000256" key="10">
    <source>
        <dbReference type="ARBA" id="ARBA00022840"/>
    </source>
</evidence>
<accession>A0A2T0TSC1</accession>
<feature type="chain" id="PRO_5015429993" description="histidine kinase" evidence="16">
    <location>
        <begin position="27"/>
        <end position="1418"/>
    </location>
</feature>
<keyword evidence="20" id="KW-1185">Reference proteome</keyword>
<dbReference type="Gene3D" id="1.10.287.130">
    <property type="match status" value="1"/>
</dbReference>
<dbReference type="SUPFAM" id="SSF55874">
    <property type="entry name" value="ATPase domain of HSP90 chaperone/DNA topoisomerase II/histidine kinase"/>
    <property type="match status" value="1"/>
</dbReference>
<keyword evidence="10" id="KW-0067">ATP-binding</keyword>
<keyword evidence="11" id="KW-1133">Transmembrane helix</keyword>
<evidence type="ECO:0000256" key="16">
    <source>
        <dbReference type="SAM" id="SignalP"/>
    </source>
</evidence>
<comment type="catalytic activity">
    <reaction evidence="1">
        <text>ATP + protein L-histidine = ADP + protein N-phospho-L-histidine.</text>
        <dbReference type="EC" id="2.7.13.3"/>
    </reaction>
</comment>
<keyword evidence="5 14" id="KW-0597">Phosphoprotein</keyword>
<dbReference type="Pfam" id="PF00512">
    <property type="entry name" value="HisKA"/>
    <property type="match status" value="1"/>
</dbReference>
<feature type="domain" description="Histidine kinase" evidence="17">
    <location>
        <begin position="913"/>
        <end position="1135"/>
    </location>
</feature>
<feature type="domain" description="Response regulatory" evidence="18">
    <location>
        <begin position="1292"/>
        <end position="1408"/>
    </location>
</feature>
<dbReference type="InterPro" id="IPR011006">
    <property type="entry name" value="CheY-like_superfamily"/>
</dbReference>
<evidence type="ECO:0000256" key="3">
    <source>
        <dbReference type="ARBA" id="ARBA00012438"/>
    </source>
</evidence>
<keyword evidence="15" id="KW-0175">Coiled coil</keyword>
<keyword evidence="16" id="KW-0732">Signal</keyword>
<sequence>MPDRPNLYQTLCTLFFCCLGMLSVQAQSSFTFKRLTTKSGLSQSNVTSIAKDAKGFMWFATRDGLNRYDGYQFKIYQYDREDKTSLSSSYVSVVYVDLRGRIWVGTASGLDLYDPASDSFKHYRPHGTDTYVKTILQDFDGNMWIGTKEGLFLFDPDKNRFDEFYYDGSDPESISNNDINVISQFDDGNIWVGTTSGLNRLDLKTKKIKRYDASIDKSYYSPGSVKGIVQGRNGSIWVAYEGRGLFNLDQRTGHLVGIGKAGQSLRLPSNNMISMKMGRDGRLWIGTESDGLIIYDYIRNKFEQYKHDSFDESTISHNIVRSIYHDPSGIVWLGTNSGGVSYITRNADKFIHYKPIPYRANTLRNAGVKGFAEDDDKRIWIATEGGVDVFDPVKKTFKHYQHTLDRKDGLSDNNIYCVARVGKDSMGFGSFEGGLDILDIKTGKFSNFRKDPLNPNSLSDNRIYKIFLDSKDNVWIATWAGGLNRFNKNTKKMTRYSISRDLQKMNQALIYTINEDYDGNIWLGTEQGLYRLDVSTGDFKRYVHKNDDNTSLSNNIVTSILLDSKKNLWIGTAGGGINLFDRKKETFSLFNKKKGFANDYIHGLIEDQTGDLWISSNNGLTRYNIPSARPTNYGLAYGLQGLEFKQDASLKASDGSIYFGGTNGFNVVRTSEIVTNTLVPNIVFTGFNIFNKPVSSRDEKSPLKNNITETTHITLSSDQATFSLEFAALNMIAPENNQYAYKMIGLHDSWIPLGNQRTVAFSNLPQGDYTFVVKASNNEGVWNEQGTIMKIRIIPVFWKSVWFNILLLILFCGCIYGVYRLRVKVIRRQKAVLERLVKQRTREVYAQAEEIQQQSERLQATNEELQSQSEEIQQQANYLHDLNEKLRIQREHEAEARKEADKANQAKSVFLATMSHEIRTPMNGVLGMASLLYDTDLNSEQREYAKTIKSSGDNLLAVINDILDFSKIESGKMELDPHAFHLRNLIEDVMDVFAWKAAQQGIDLVFHIDNDLTNSLVGDGQRLSQVLINLVGNAVKFTHSGEVFISVSRGRCLQGNDINVLFEVSDTGIGIPEEFHGNLFGAFSQLDSSTTRKYGGSGLGLAISKRLIKLMGGNIHVRSELGKGSTFTFDVVCQRGSHTQEEPLLLDSLHGKKILILDDNATNLKVLSLQLKQWQLDVSDFQTVSEALSKIHSVAYDMVITDMQMPEQDGIDFALLVKKQMPSIPILLLTSIGNESAKNFPDLFCEVLTKPVKQRILARVIQKYLSSGDTFVESRKQGPMLDGEFSNRYPMDILVAEDNQINQMLINKILHKLGYNPVIVSSGLEVLEIMEKKRFNLILMDVQMPGLDGLATTERIRSEKDRIQPVIIALTASAMKEDKDACMAAGMDDHISKPIDIPELVGMLEVYHRRLETQKAEI</sequence>
<dbReference type="PRINTS" id="PR00344">
    <property type="entry name" value="BCTRLSENSOR"/>
</dbReference>
<dbReference type="SUPFAM" id="SSF47384">
    <property type="entry name" value="Homodimeric domain of signal transducing histidine kinase"/>
    <property type="match status" value="1"/>
</dbReference>
<dbReference type="InterPro" id="IPR004358">
    <property type="entry name" value="Sig_transdc_His_kin-like_C"/>
</dbReference>
<evidence type="ECO:0000256" key="11">
    <source>
        <dbReference type="ARBA" id="ARBA00022989"/>
    </source>
</evidence>
<dbReference type="CDD" id="cd17546">
    <property type="entry name" value="REC_hyHK_CKI1_RcsC-like"/>
    <property type="match status" value="2"/>
</dbReference>
<evidence type="ECO:0000313" key="20">
    <source>
        <dbReference type="Proteomes" id="UP000238034"/>
    </source>
</evidence>
<dbReference type="OrthoDB" id="9809670at2"/>
<evidence type="ECO:0000256" key="8">
    <source>
        <dbReference type="ARBA" id="ARBA00022741"/>
    </source>
</evidence>
<dbReference type="CDD" id="cd16922">
    <property type="entry name" value="HATPase_EvgS-ArcB-TorS-like"/>
    <property type="match status" value="1"/>
</dbReference>
<dbReference type="EC" id="2.7.13.3" evidence="3"/>
<dbReference type="InterPro" id="IPR011110">
    <property type="entry name" value="Reg_prop"/>
</dbReference>
<dbReference type="FunFam" id="1.10.287.130:FF:000003">
    <property type="entry name" value="Histidine kinase"/>
    <property type="match status" value="1"/>
</dbReference>
<dbReference type="InterPro" id="IPR011123">
    <property type="entry name" value="Y_Y_Y"/>
</dbReference>
<evidence type="ECO:0000256" key="4">
    <source>
        <dbReference type="ARBA" id="ARBA00022475"/>
    </source>
</evidence>
<keyword evidence="6" id="KW-0808">Transferase</keyword>
<evidence type="ECO:0000256" key="14">
    <source>
        <dbReference type="PROSITE-ProRule" id="PRU00169"/>
    </source>
</evidence>
<evidence type="ECO:0000256" key="6">
    <source>
        <dbReference type="ARBA" id="ARBA00022679"/>
    </source>
</evidence>
<dbReference type="Gene3D" id="2.60.40.10">
    <property type="entry name" value="Immunoglobulins"/>
    <property type="match status" value="1"/>
</dbReference>
<evidence type="ECO:0000256" key="12">
    <source>
        <dbReference type="ARBA" id="ARBA00023012"/>
    </source>
</evidence>
<dbReference type="SMART" id="SM00448">
    <property type="entry name" value="REC"/>
    <property type="match status" value="2"/>
</dbReference>
<feature type="signal peptide" evidence="16">
    <location>
        <begin position="1"/>
        <end position="26"/>
    </location>
</feature>
<dbReference type="SMART" id="SM00388">
    <property type="entry name" value="HisKA"/>
    <property type="match status" value="1"/>
</dbReference>
<dbReference type="Gene3D" id="3.40.50.2300">
    <property type="match status" value="2"/>
</dbReference>
<keyword evidence="8" id="KW-0547">Nucleotide-binding</keyword>
<gene>
    <name evidence="19" type="ORF">B0I27_11420</name>
</gene>
<dbReference type="GO" id="GO:0000155">
    <property type="term" value="F:phosphorelay sensor kinase activity"/>
    <property type="evidence" value="ECO:0007669"/>
    <property type="project" value="InterPro"/>
</dbReference>
<dbReference type="InterPro" id="IPR001789">
    <property type="entry name" value="Sig_transdc_resp-reg_receiver"/>
</dbReference>
<evidence type="ECO:0000256" key="9">
    <source>
        <dbReference type="ARBA" id="ARBA00022777"/>
    </source>
</evidence>
<dbReference type="Gene3D" id="3.30.565.10">
    <property type="entry name" value="Histidine kinase-like ATPase, C-terminal domain"/>
    <property type="match status" value="1"/>
</dbReference>
<comment type="caution">
    <text evidence="19">The sequence shown here is derived from an EMBL/GenBank/DDBJ whole genome shotgun (WGS) entry which is preliminary data.</text>
</comment>
<feature type="domain" description="Response regulatory" evidence="18">
    <location>
        <begin position="1153"/>
        <end position="1265"/>
    </location>
</feature>
<dbReference type="SUPFAM" id="SSF63829">
    <property type="entry name" value="Calcium-dependent phosphotriesterase"/>
    <property type="match status" value="3"/>
</dbReference>
<dbReference type="SMART" id="SM00387">
    <property type="entry name" value="HATPase_c"/>
    <property type="match status" value="1"/>
</dbReference>
<evidence type="ECO:0000259" key="17">
    <source>
        <dbReference type="PROSITE" id="PS50109"/>
    </source>
</evidence>
<dbReference type="PROSITE" id="PS50110">
    <property type="entry name" value="RESPONSE_REGULATORY"/>
    <property type="match status" value="2"/>
</dbReference>
<feature type="modified residue" description="4-aspartylphosphate" evidence="14">
    <location>
        <position position="1202"/>
    </location>
</feature>
<protein>
    <recommendedName>
        <fullName evidence="3">histidine kinase</fullName>
        <ecNumber evidence="3">2.7.13.3</ecNumber>
    </recommendedName>
</protein>
<evidence type="ECO:0000256" key="15">
    <source>
        <dbReference type="SAM" id="Coils"/>
    </source>
</evidence>
<comment type="subcellular location">
    <subcellularLocation>
        <location evidence="2">Cell membrane</location>
        <topology evidence="2">Multi-pass membrane protein</topology>
    </subcellularLocation>
</comment>
<dbReference type="FunFam" id="3.30.565.10:FF:000010">
    <property type="entry name" value="Sensor histidine kinase RcsC"/>
    <property type="match status" value="1"/>
</dbReference>
<evidence type="ECO:0000256" key="1">
    <source>
        <dbReference type="ARBA" id="ARBA00000085"/>
    </source>
</evidence>
<dbReference type="InterPro" id="IPR003594">
    <property type="entry name" value="HATPase_dom"/>
</dbReference>
<evidence type="ECO:0000256" key="13">
    <source>
        <dbReference type="ARBA" id="ARBA00023136"/>
    </source>
</evidence>
<dbReference type="SUPFAM" id="SSF52172">
    <property type="entry name" value="CheY-like"/>
    <property type="match status" value="2"/>
</dbReference>
<organism evidence="19 20">
    <name type="scientific">Arcticibacter pallidicorallinus</name>
    <dbReference type="NCBI Taxonomy" id="1259464"/>
    <lineage>
        <taxon>Bacteria</taxon>
        <taxon>Pseudomonadati</taxon>
        <taxon>Bacteroidota</taxon>
        <taxon>Sphingobacteriia</taxon>
        <taxon>Sphingobacteriales</taxon>
        <taxon>Sphingobacteriaceae</taxon>
        <taxon>Arcticibacter</taxon>
    </lineage>
</organism>
<dbReference type="Pfam" id="PF00072">
    <property type="entry name" value="Response_reg"/>
    <property type="match status" value="2"/>
</dbReference>
<dbReference type="Pfam" id="PF07494">
    <property type="entry name" value="Reg_prop"/>
    <property type="match status" value="7"/>
</dbReference>
<dbReference type="PANTHER" id="PTHR45339:SF1">
    <property type="entry name" value="HYBRID SIGNAL TRANSDUCTION HISTIDINE KINASE J"/>
    <property type="match status" value="1"/>
</dbReference>
<dbReference type="Pfam" id="PF07495">
    <property type="entry name" value="Y_Y_Y"/>
    <property type="match status" value="1"/>
</dbReference>
<evidence type="ECO:0000256" key="7">
    <source>
        <dbReference type="ARBA" id="ARBA00022692"/>
    </source>
</evidence>
<dbReference type="CDD" id="cd00082">
    <property type="entry name" value="HisKA"/>
    <property type="match status" value="1"/>
</dbReference>
<name>A0A2T0TSC1_9SPHI</name>
<dbReference type="InterPro" id="IPR003661">
    <property type="entry name" value="HisK_dim/P_dom"/>
</dbReference>
<feature type="modified residue" description="4-aspartylphosphate" evidence="14">
    <location>
        <position position="1341"/>
    </location>
</feature>
<dbReference type="Pfam" id="PF02518">
    <property type="entry name" value="HATPase_c"/>
    <property type="match status" value="1"/>
</dbReference>
<dbReference type="PROSITE" id="PS50109">
    <property type="entry name" value="HIS_KIN"/>
    <property type="match status" value="1"/>
</dbReference>
<dbReference type="EMBL" id="PVTH01000014">
    <property type="protein sequence ID" value="PRY48561.1"/>
    <property type="molecule type" value="Genomic_DNA"/>
</dbReference>
<dbReference type="InterPro" id="IPR013783">
    <property type="entry name" value="Ig-like_fold"/>
</dbReference>
<proteinExistence type="predicted"/>
<keyword evidence="13" id="KW-0472">Membrane</keyword>
<dbReference type="Gene3D" id="2.130.10.10">
    <property type="entry name" value="YVTN repeat-like/Quinoprotein amine dehydrogenase"/>
    <property type="match status" value="4"/>
</dbReference>
<keyword evidence="4" id="KW-1003">Cell membrane</keyword>
<feature type="coiled-coil region" evidence="15">
    <location>
        <begin position="848"/>
        <end position="899"/>
    </location>
</feature>
<evidence type="ECO:0000313" key="19">
    <source>
        <dbReference type="EMBL" id="PRY48561.1"/>
    </source>
</evidence>
<keyword evidence="9 19" id="KW-0418">Kinase</keyword>
<keyword evidence="7" id="KW-0812">Transmembrane</keyword>
<evidence type="ECO:0000259" key="18">
    <source>
        <dbReference type="PROSITE" id="PS50110"/>
    </source>
</evidence>
<dbReference type="Proteomes" id="UP000238034">
    <property type="component" value="Unassembled WGS sequence"/>
</dbReference>
<evidence type="ECO:0000256" key="2">
    <source>
        <dbReference type="ARBA" id="ARBA00004651"/>
    </source>
</evidence>
<dbReference type="InterPro" id="IPR036097">
    <property type="entry name" value="HisK_dim/P_sf"/>
</dbReference>
<reference evidence="19 20" key="1">
    <citation type="submission" date="2018-03" db="EMBL/GenBank/DDBJ databases">
        <title>Genomic Encyclopedia of Type Strains, Phase III (KMG-III): the genomes of soil and plant-associated and newly described type strains.</title>
        <authorList>
            <person name="Whitman W."/>
        </authorList>
    </citation>
    <scope>NUCLEOTIDE SEQUENCE [LARGE SCALE GENOMIC DNA]</scope>
    <source>
        <strain evidence="19 20">CGMCC 1.9313</strain>
    </source>
</reference>
<dbReference type="InterPro" id="IPR036890">
    <property type="entry name" value="HATPase_C_sf"/>
</dbReference>
<evidence type="ECO:0000256" key="5">
    <source>
        <dbReference type="ARBA" id="ARBA00022553"/>
    </source>
</evidence>
<dbReference type="InterPro" id="IPR005467">
    <property type="entry name" value="His_kinase_dom"/>
</dbReference>